<comment type="caution">
    <text evidence="2">The sequence shown here is derived from an EMBL/GenBank/DDBJ whole genome shotgun (WGS) entry which is preliminary data.</text>
</comment>
<feature type="non-terminal residue" evidence="2">
    <location>
        <position position="64"/>
    </location>
</feature>
<feature type="region of interest" description="Disordered" evidence="1">
    <location>
        <begin position="42"/>
        <end position="64"/>
    </location>
</feature>
<accession>A0ABD0QA10</accession>
<feature type="compositionally biased region" description="Basic and acidic residues" evidence="1">
    <location>
        <begin position="42"/>
        <end position="51"/>
    </location>
</feature>
<evidence type="ECO:0000313" key="2">
    <source>
        <dbReference type="EMBL" id="KAL0183058.1"/>
    </source>
</evidence>
<feature type="non-terminal residue" evidence="2">
    <location>
        <position position="1"/>
    </location>
</feature>
<sequence>VEVTHLQQQKDELCAQIRDLKVPLHLTSDSIPELKKKLRELETRDKERSEEISQMTAKIKQQEQ</sequence>
<name>A0ABD0QA10_CIRMR</name>
<evidence type="ECO:0000256" key="1">
    <source>
        <dbReference type="SAM" id="MobiDB-lite"/>
    </source>
</evidence>
<organism evidence="2 3">
    <name type="scientific">Cirrhinus mrigala</name>
    <name type="common">Mrigala</name>
    <dbReference type="NCBI Taxonomy" id="683832"/>
    <lineage>
        <taxon>Eukaryota</taxon>
        <taxon>Metazoa</taxon>
        <taxon>Chordata</taxon>
        <taxon>Craniata</taxon>
        <taxon>Vertebrata</taxon>
        <taxon>Euteleostomi</taxon>
        <taxon>Actinopterygii</taxon>
        <taxon>Neopterygii</taxon>
        <taxon>Teleostei</taxon>
        <taxon>Ostariophysi</taxon>
        <taxon>Cypriniformes</taxon>
        <taxon>Cyprinidae</taxon>
        <taxon>Labeoninae</taxon>
        <taxon>Labeonini</taxon>
        <taxon>Cirrhinus</taxon>
    </lineage>
</organism>
<reference evidence="2 3" key="1">
    <citation type="submission" date="2024-05" db="EMBL/GenBank/DDBJ databases">
        <title>Genome sequencing and assembly of Indian major carp, Cirrhinus mrigala (Hamilton, 1822).</title>
        <authorList>
            <person name="Mohindra V."/>
            <person name="Chowdhury L.M."/>
            <person name="Lal K."/>
            <person name="Jena J.K."/>
        </authorList>
    </citation>
    <scope>NUCLEOTIDE SEQUENCE [LARGE SCALE GENOMIC DNA]</scope>
    <source>
        <strain evidence="2">CM1030</strain>
        <tissue evidence="2">Blood</tissue>
    </source>
</reference>
<dbReference type="EMBL" id="JAMKFB020000010">
    <property type="protein sequence ID" value="KAL0183058.1"/>
    <property type="molecule type" value="Genomic_DNA"/>
</dbReference>
<evidence type="ECO:0000313" key="3">
    <source>
        <dbReference type="Proteomes" id="UP001529510"/>
    </source>
</evidence>
<dbReference type="AlphaFoldDB" id="A0ABD0QA10"/>
<keyword evidence="3" id="KW-1185">Reference proteome</keyword>
<protein>
    <submittedName>
        <fullName evidence="2">Uncharacterized protein</fullName>
    </submittedName>
</protein>
<gene>
    <name evidence="2" type="ORF">M9458_022433</name>
</gene>
<proteinExistence type="predicted"/>
<dbReference type="Proteomes" id="UP001529510">
    <property type="component" value="Unassembled WGS sequence"/>
</dbReference>